<keyword evidence="2" id="KW-1133">Transmembrane helix</keyword>
<gene>
    <name evidence="3" type="ORF">DSCW_32970</name>
</gene>
<dbReference type="KEGG" id="dwd:DSCW_32970"/>
<dbReference type="EMBL" id="AP021875">
    <property type="protein sequence ID" value="BBO75880.1"/>
    <property type="molecule type" value="Genomic_DNA"/>
</dbReference>
<evidence type="ECO:0000313" key="4">
    <source>
        <dbReference type="Proteomes" id="UP000427769"/>
    </source>
</evidence>
<proteinExistence type="predicted"/>
<feature type="region of interest" description="Disordered" evidence="1">
    <location>
        <begin position="19"/>
        <end position="38"/>
    </location>
</feature>
<keyword evidence="2" id="KW-0812">Transmembrane</keyword>
<evidence type="ECO:0000313" key="3">
    <source>
        <dbReference type="EMBL" id="BBO75880.1"/>
    </source>
</evidence>
<reference evidence="3 4" key="1">
    <citation type="submission" date="2019-11" db="EMBL/GenBank/DDBJ databases">
        <title>Comparative genomics of hydrocarbon-degrading Desulfosarcina strains.</title>
        <authorList>
            <person name="Watanabe M."/>
            <person name="Kojima H."/>
            <person name="Fukui M."/>
        </authorList>
    </citation>
    <scope>NUCLEOTIDE SEQUENCE [LARGE SCALE GENOMIC DNA]</scope>
    <source>
        <strain evidence="3 4">PP31</strain>
    </source>
</reference>
<protein>
    <submittedName>
        <fullName evidence="3">Uncharacterized protein</fullName>
    </submittedName>
</protein>
<evidence type="ECO:0000256" key="2">
    <source>
        <dbReference type="SAM" id="Phobius"/>
    </source>
</evidence>
<dbReference type="RefSeq" id="WP_155304761.1">
    <property type="nucleotide sequence ID" value="NZ_AP021875.1"/>
</dbReference>
<name>A0A5K7Z596_9BACT</name>
<accession>A0A5K7Z596</accession>
<feature type="transmembrane region" description="Helical" evidence="2">
    <location>
        <begin position="70"/>
        <end position="87"/>
    </location>
</feature>
<dbReference type="Proteomes" id="UP000427769">
    <property type="component" value="Chromosome"/>
</dbReference>
<organism evidence="3 4">
    <name type="scientific">Desulfosarcina widdelii</name>
    <dbReference type="NCBI Taxonomy" id="947919"/>
    <lineage>
        <taxon>Bacteria</taxon>
        <taxon>Pseudomonadati</taxon>
        <taxon>Thermodesulfobacteriota</taxon>
        <taxon>Desulfobacteria</taxon>
        <taxon>Desulfobacterales</taxon>
        <taxon>Desulfosarcinaceae</taxon>
        <taxon>Desulfosarcina</taxon>
    </lineage>
</organism>
<evidence type="ECO:0000256" key="1">
    <source>
        <dbReference type="SAM" id="MobiDB-lite"/>
    </source>
</evidence>
<keyword evidence="4" id="KW-1185">Reference proteome</keyword>
<sequence length="88" mass="10646">MERRKITDRRHKHIFVSEDRRSGPFDRRDKGHRRQEIEEEREKIERIRAFKAKDRAASSTSPPLFTKKRVVWMGLAILVLVVVLYLFR</sequence>
<dbReference type="AlphaFoldDB" id="A0A5K7Z596"/>
<keyword evidence="2" id="KW-0472">Membrane</keyword>